<dbReference type="Proteomes" id="UP000586918">
    <property type="component" value="Unassembled WGS sequence"/>
</dbReference>
<name>A0A848DEM6_9PSEU</name>
<dbReference type="AlphaFoldDB" id="A0A848DEM6"/>
<organism evidence="1 2">
    <name type="scientific">Pseudonocardia bannensis</name>
    <dbReference type="NCBI Taxonomy" id="630973"/>
    <lineage>
        <taxon>Bacteria</taxon>
        <taxon>Bacillati</taxon>
        <taxon>Actinomycetota</taxon>
        <taxon>Actinomycetes</taxon>
        <taxon>Pseudonocardiales</taxon>
        <taxon>Pseudonocardiaceae</taxon>
        <taxon>Pseudonocardia</taxon>
    </lineage>
</organism>
<keyword evidence="2" id="KW-1185">Reference proteome</keyword>
<proteinExistence type="predicted"/>
<dbReference type="EMBL" id="JAAXKZ010000011">
    <property type="protein sequence ID" value="NMH91034.1"/>
    <property type="molecule type" value="Genomic_DNA"/>
</dbReference>
<comment type="caution">
    <text evidence="1">The sequence shown here is derived from an EMBL/GenBank/DDBJ whole genome shotgun (WGS) entry which is preliminary data.</text>
</comment>
<protein>
    <submittedName>
        <fullName evidence="1">Uncharacterized protein</fullName>
    </submittedName>
</protein>
<accession>A0A848DEM6</accession>
<sequence length="62" mass="6789">MAHTDEQPDRGPQIPVVTEVSPGQVRAARFRVSRDSARGRCTPARIVRLARVVLPGDHPHPA</sequence>
<evidence type="ECO:0000313" key="1">
    <source>
        <dbReference type="EMBL" id="NMH91034.1"/>
    </source>
</evidence>
<gene>
    <name evidence="1" type="ORF">HF519_05400</name>
</gene>
<dbReference type="RefSeq" id="WP_169410676.1">
    <property type="nucleotide sequence ID" value="NZ_JAAXKZ010000011.1"/>
</dbReference>
<evidence type="ECO:0000313" key="2">
    <source>
        <dbReference type="Proteomes" id="UP000586918"/>
    </source>
</evidence>
<reference evidence="1 2" key="1">
    <citation type="submission" date="2020-04" db="EMBL/GenBank/DDBJ databases">
        <authorList>
            <person name="Klaysubun C."/>
            <person name="Duangmal K."/>
            <person name="Lipun K."/>
        </authorList>
    </citation>
    <scope>NUCLEOTIDE SEQUENCE [LARGE SCALE GENOMIC DNA]</scope>
    <source>
        <strain evidence="1 2">DSM 45300</strain>
    </source>
</reference>